<evidence type="ECO:0000313" key="3">
    <source>
        <dbReference type="Proteomes" id="UP000799539"/>
    </source>
</evidence>
<accession>A0A6A6FJD1</accession>
<gene>
    <name evidence="2" type="ORF">CERZMDRAFT_96411</name>
</gene>
<feature type="region of interest" description="Disordered" evidence="1">
    <location>
        <begin position="90"/>
        <end position="109"/>
    </location>
</feature>
<evidence type="ECO:0000313" key="2">
    <source>
        <dbReference type="EMBL" id="KAF2213579.1"/>
    </source>
</evidence>
<dbReference type="EMBL" id="ML992670">
    <property type="protein sequence ID" value="KAF2213579.1"/>
    <property type="molecule type" value="Genomic_DNA"/>
</dbReference>
<feature type="compositionally biased region" description="Basic residues" evidence="1">
    <location>
        <begin position="99"/>
        <end position="109"/>
    </location>
</feature>
<dbReference type="Proteomes" id="UP000799539">
    <property type="component" value="Unassembled WGS sequence"/>
</dbReference>
<keyword evidence="3" id="KW-1185">Reference proteome</keyword>
<name>A0A6A6FJD1_9PEZI</name>
<reference evidence="2" key="1">
    <citation type="journal article" date="2020" name="Stud. Mycol.">
        <title>101 Dothideomycetes genomes: a test case for predicting lifestyles and emergence of pathogens.</title>
        <authorList>
            <person name="Haridas S."/>
            <person name="Albert R."/>
            <person name="Binder M."/>
            <person name="Bloem J."/>
            <person name="Labutti K."/>
            <person name="Salamov A."/>
            <person name="Andreopoulos B."/>
            <person name="Baker S."/>
            <person name="Barry K."/>
            <person name="Bills G."/>
            <person name="Bluhm B."/>
            <person name="Cannon C."/>
            <person name="Castanera R."/>
            <person name="Culley D."/>
            <person name="Daum C."/>
            <person name="Ezra D."/>
            <person name="Gonzalez J."/>
            <person name="Henrissat B."/>
            <person name="Kuo A."/>
            <person name="Liang C."/>
            <person name="Lipzen A."/>
            <person name="Lutzoni F."/>
            <person name="Magnuson J."/>
            <person name="Mondo S."/>
            <person name="Nolan M."/>
            <person name="Ohm R."/>
            <person name="Pangilinan J."/>
            <person name="Park H.-J."/>
            <person name="Ramirez L."/>
            <person name="Alfaro M."/>
            <person name="Sun H."/>
            <person name="Tritt A."/>
            <person name="Yoshinaga Y."/>
            <person name="Zwiers L.-H."/>
            <person name="Turgeon B."/>
            <person name="Goodwin S."/>
            <person name="Spatafora J."/>
            <person name="Crous P."/>
            <person name="Grigoriev I."/>
        </authorList>
    </citation>
    <scope>NUCLEOTIDE SEQUENCE</scope>
    <source>
        <strain evidence="2">SCOH1-5</strain>
    </source>
</reference>
<protein>
    <submittedName>
        <fullName evidence="2">Uncharacterized protein</fullName>
    </submittedName>
</protein>
<dbReference type="AlphaFoldDB" id="A0A6A6FJD1"/>
<proteinExistence type="predicted"/>
<sequence>MSDVAYVSGLPANESHIMAIKRRLRGKRPNLKIAGTKIQIPIKSHEVLMWTVTTWVRLIDEEAYTLALDIDVRGNSATLRERQLASSSRIQYGRVQPSRPRRVRLKGSE</sequence>
<organism evidence="2 3">
    <name type="scientific">Cercospora zeae-maydis SCOH1-5</name>
    <dbReference type="NCBI Taxonomy" id="717836"/>
    <lineage>
        <taxon>Eukaryota</taxon>
        <taxon>Fungi</taxon>
        <taxon>Dikarya</taxon>
        <taxon>Ascomycota</taxon>
        <taxon>Pezizomycotina</taxon>
        <taxon>Dothideomycetes</taxon>
        <taxon>Dothideomycetidae</taxon>
        <taxon>Mycosphaerellales</taxon>
        <taxon>Mycosphaerellaceae</taxon>
        <taxon>Cercospora</taxon>
    </lineage>
</organism>
<evidence type="ECO:0000256" key="1">
    <source>
        <dbReference type="SAM" id="MobiDB-lite"/>
    </source>
</evidence>